<accession>A0A2P2NJJ1</accession>
<protein>
    <submittedName>
        <fullName evidence="1">Uncharacterized protein</fullName>
    </submittedName>
</protein>
<dbReference type="AlphaFoldDB" id="A0A2P2NJJ1"/>
<reference evidence="1" key="1">
    <citation type="submission" date="2018-02" db="EMBL/GenBank/DDBJ databases">
        <title>Rhizophora mucronata_Transcriptome.</title>
        <authorList>
            <person name="Meera S.P."/>
            <person name="Sreeshan A."/>
            <person name="Augustine A."/>
        </authorList>
    </citation>
    <scope>NUCLEOTIDE SEQUENCE</scope>
    <source>
        <tissue evidence="1">Leaf</tissue>
    </source>
</reference>
<proteinExistence type="predicted"/>
<sequence>MTAEGRALCHVIGWTGWFTHGLQPRAVLCYVSRAWLNWTPGARAAAHLTSFAICCQLL</sequence>
<organism evidence="1">
    <name type="scientific">Rhizophora mucronata</name>
    <name type="common">Asiatic mangrove</name>
    <dbReference type="NCBI Taxonomy" id="61149"/>
    <lineage>
        <taxon>Eukaryota</taxon>
        <taxon>Viridiplantae</taxon>
        <taxon>Streptophyta</taxon>
        <taxon>Embryophyta</taxon>
        <taxon>Tracheophyta</taxon>
        <taxon>Spermatophyta</taxon>
        <taxon>Magnoliopsida</taxon>
        <taxon>eudicotyledons</taxon>
        <taxon>Gunneridae</taxon>
        <taxon>Pentapetalae</taxon>
        <taxon>rosids</taxon>
        <taxon>fabids</taxon>
        <taxon>Malpighiales</taxon>
        <taxon>Rhizophoraceae</taxon>
        <taxon>Rhizophora</taxon>
    </lineage>
</organism>
<name>A0A2P2NJJ1_RHIMU</name>
<evidence type="ECO:0000313" key="1">
    <source>
        <dbReference type="EMBL" id="MBX42604.1"/>
    </source>
</evidence>
<dbReference type="EMBL" id="GGEC01062120">
    <property type="protein sequence ID" value="MBX42604.1"/>
    <property type="molecule type" value="Transcribed_RNA"/>
</dbReference>